<accession>A0ACC3TFE1</accession>
<evidence type="ECO:0000313" key="2">
    <source>
        <dbReference type="Proteomes" id="UP001489719"/>
    </source>
</evidence>
<proteinExistence type="predicted"/>
<protein>
    <submittedName>
        <fullName evidence="1">Isochorismatase-like protein</fullName>
    </submittedName>
</protein>
<organism evidence="1 2">
    <name type="scientific">Lipomyces orientalis</name>
    <dbReference type="NCBI Taxonomy" id="1233043"/>
    <lineage>
        <taxon>Eukaryota</taxon>
        <taxon>Fungi</taxon>
        <taxon>Dikarya</taxon>
        <taxon>Ascomycota</taxon>
        <taxon>Saccharomycotina</taxon>
        <taxon>Lipomycetes</taxon>
        <taxon>Lipomycetales</taxon>
        <taxon>Lipomycetaceae</taxon>
        <taxon>Lipomyces</taxon>
    </lineage>
</organism>
<reference evidence="2" key="1">
    <citation type="journal article" date="2024" name="Front. Bioeng. Biotechnol.">
        <title>Genome-scale model development and genomic sequencing of the oleaginous clade Lipomyces.</title>
        <authorList>
            <person name="Czajka J.J."/>
            <person name="Han Y."/>
            <person name="Kim J."/>
            <person name="Mondo S.J."/>
            <person name="Hofstad B.A."/>
            <person name="Robles A."/>
            <person name="Haridas S."/>
            <person name="Riley R."/>
            <person name="LaButti K."/>
            <person name="Pangilinan J."/>
            <person name="Andreopoulos W."/>
            <person name="Lipzen A."/>
            <person name="Yan J."/>
            <person name="Wang M."/>
            <person name="Ng V."/>
            <person name="Grigoriev I.V."/>
            <person name="Spatafora J.W."/>
            <person name="Magnuson J.K."/>
            <person name="Baker S.E."/>
            <person name="Pomraning K.R."/>
        </authorList>
    </citation>
    <scope>NUCLEOTIDE SEQUENCE [LARGE SCALE GENOMIC DNA]</scope>
    <source>
        <strain evidence="2">CBS 10300</strain>
    </source>
</reference>
<gene>
    <name evidence="1" type="ORF">V1517DRAFT_51123</name>
</gene>
<dbReference type="Proteomes" id="UP001489719">
    <property type="component" value="Unassembled WGS sequence"/>
</dbReference>
<sequence length="191" mass="20278">MAKAFREVIGVSPSTATTKDSVLVIIDAQNEYATGHLQTKNVDSTRRTISSLLQKYRQADGDIVHIVHKTSPGAPVFTPDTELAKEFSELEPNTGEKVVEKLFPGSFSGTNLGAIINDTGKNKLVLTGYMAHVCVSTTARQAAELGYDVIIVADAVGDRDIPGAEAELVVKITLAELGDAFATIVESSSIS</sequence>
<keyword evidence="2" id="KW-1185">Reference proteome</keyword>
<comment type="caution">
    <text evidence="1">The sequence shown here is derived from an EMBL/GenBank/DDBJ whole genome shotgun (WGS) entry which is preliminary data.</text>
</comment>
<name>A0ACC3TFE1_9ASCO</name>
<evidence type="ECO:0000313" key="1">
    <source>
        <dbReference type="EMBL" id="KAK9319380.1"/>
    </source>
</evidence>
<dbReference type="EMBL" id="MU970193">
    <property type="protein sequence ID" value="KAK9319380.1"/>
    <property type="molecule type" value="Genomic_DNA"/>
</dbReference>